<dbReference type="Proteomes" id="UP001484239">
    <property type="component" value="Unassembled WGS sequence"/>
</dbReference>
<evidence type="ECO:0000313" key="1">
    <source>
        <dbReference type="EMBL" id="MEK9500811.1"/>
    </source>
</evidence>
<keyword evidence="2" id="KW-1185">Reference proteome</keyword>
<protein>
    <submittedName>
        <fullName evidence="1">Uncharacterized protein</fullName>
    </submittedName>
</protein>
<reference evidence="1 2" key="1">
    <citation type="submission" date="2024-02" db="EMBL/GenBank/DDBJ databases">
        <title>A novel Gemmatimonadota bacterium.</title>
        <authorList>
            <person name="Du Z.-J."/>
            <person name="Ye Y.-Q."/>
        </authorList>
    </citation>
    <scope>NUCLEOTIDE SEQUENCE [LARGE SCALE GENOMIC DNA]</scope>
    <source>
        <strain evidence="1 2">DH-20</strain>
    </source>
</reference>
<sequence length="72" mass="7195">MVGKILTAVGYVKAPKATTMLKHPVKGASALIAYKAARKAAPARARRAVGAAVALLAVPFAVKAIRGGGAKA</sequence>
<dbReference type="RefSeq" id="WP_405279601.1">
    <property type="nucleotide sequence ID" value="NZ_JBBHLI010000003.1"/>
</dbReference>
<evidence type="ECO:0000313" key="2">
    <source>
        <dbReference type="Proteomes" id="UP001484239"/>
    </source>
</evidence>
<name>A0ABU9E8H6_9BACT</name>
<proteinExistence type="predicted"/>
<accession>A0ABU9E8H6</accession>
<dbReference type="EMBL" id="JBBHLI010000003">
    <property type="protein sequence ID" value="MEK9500811.1"/>
    <property type="molecule type" value="Genomic_DNA"/>
</dbReference>
<comment type="caution">
    <text evidence="1">The sequence shown here is derived from an EMBL/GenBank/DDBJ whole genome shotgun (WGS) entry which is preliminary data.</text>
</comment>
<gene>
    <name evidence="1" type="ORF">WI372_07470</name>
</gene>
<organism evidence="1 2">
    <name type="scientific">Gaopeijia maritima</name>
    <dbReference type="NCBI Taxonomy" id="3119007"/>
    <lineage>
        <taxon>Bacteria</taxon>
        <taxon>Pseudomonadati</taxon>
        <taxon>Gemmatimonadota</taxon>
        <taxon>Longimicrobiia</taxon>
        <taxon>Gaopeijiales</taxon>
        <taxon>Gaopeijiaceae</taxon>
        <taxon>Gaopeijia</taxon>
    </lineage>
</organism>